<accession>A0AAD5K1S2</accession>
<keyword evidence="1" id="KW-0067">ATP-binding</keyword>
<dbReference type="GO" id="GO:0016787">
    <property type="term" value="F:hydrolase activity"/>
    <property type="evidence" value="ECO:0007669"/>
    <property type="project" value="UniProtKB-KW"/>
</dbReference>
<protein>
    <recommendedName>
        <fullName evidence="1">ATP-dependent DNA helicase</fullName>
        <ecNumber evidence="1">5.6.2.3</ecNumber>
    </recommendedName>
</protein>
<dbReference type="InterPro" id="IPR027417">
    <property type="entry name" value="P-loop_NTPase"/>
</dbReference>
<dbReference type="InterPro" id="IPR010285">
    <property type="entry name" value="DNA_helicase_pif1-like_DEAD"/>
</dbReference>
<dbReference type="GO" id="GO:0005524">
    <property type="term" value="F:ATP binding"/>
    <property type="evidence" value="ECO:0007669"/>
    <property type="project" value="UniProtKB-KW"/>
</dbReference>
<evidence type="ECO:0000313" key="3">
    <source>
        <dbReference type="EMBL" id="KAI9247162.1"/>
    </source>
</evidence>
<sequence>IFDAICYVIDDPQNKRKLFFINGPRGIGKTYLFNALLDYVRCQDYIVLTIALSGTASLLLNGGCTAL</sequence>
<evidence type="ECO:0000259" key="2">
    <source>
        <dbReference type="Pfam" id="PF05970"/>
    </source>
</evidence>
<dbReference type="Pfam" id="PF05970">
    <property type="entry name" value="PIF1"/>
    <property type="match status" value="1"/>
</dbReference>
<dbReference type="GO" id="GO:0006281">
    <property type="term" value="P:DNA repair"/>
    <property type="evidence" value="ECO:0007669"/>
    <property type="project" value="UniProtKB-KW"/>
</dbReference>
<comment type="cofactor">
    <cofactor evidence="1">
        <name>Mg(2+)</name>
        <dbReference type="ChEBI" id="CHEBI:18420"/>
    </cofactor>
</comment>
<keyword evidence="1" id="KW-0547">Nucleotide-binding</keyword>
<comment type="catalytic activity">
    <reaction evidence="1">
        <text>ATP + H2O = ADP + phosphate + H(+)</text>
        <dbReference type="Rhea" id="RHEA:13065"/>
        <dbReference type="ChEBI" id="CHEBI:15377"/>
        <dbReference type="ChEBI" id="CHEBI:15378"/>
        <dbReference type="ChEBI" id="CHEBI:30616"/>
        <dbReference type="ChEBI" id="CHEBI:43474"/>
        <dbReference type="ChEBI" id="CHEBI:456216"/>
        <dbReference type="EC" id="5.6.2.3"/>
    </reaction>
</comment>
<dbReference type="GO" id="GO:0043139">
    <property type="term" value="F:5'-3' DNA helicase activity"/>
    <property type="evidence" value="ECO:0007669"/>
    <property type="project" value="UniProtKB-EC"/>
</dbReference>
<dbReference type="PANTHER" id="PTHR10492">
    <property type="match status" value="1"/>
</dbReference>
<dbReference type="SUPFAM" id="SSF52540">
    <property type="entry name" value="P-loop containing nucleoside triphosphate hydrolases"/>
    <property type="match status" value="1"/>
</dbReference>
<feature type="domain" description="DNA helicase Pif1-like DEAD-box helicase" evidence="2">
    <location>
        <begin position="13"/>
        <end position="66"/>
    </location>
</feature>
<evidence type="ECO:0000256" key="1">
    <source>
        <dbReference type="RuleBase" id="RU363044"/>
    </source>
</evidence>
<dbReference type="PANTHER" id="PTHR10492:SF57">
    <property type="entry name" value="ATP-DEPENDENT DNA HELICASE"/>
    <property type="match status" value="1"/>
</dbReference>
<gene>
    <name evidence="3" type="ORF">BDA99DRAFT_446949</name>
</gene>
<keyword evidence="1" id="KW-0233">DNA recombination</keyword>
<keyword evidence="1" id="KW-0347">Helicase</keyword>
<dbReference type="GO" id="GO:0006310">
    <property type="term" value="P:DNA recombination"/>
    <property type="evidence" value="ECO:0007669"/>
    <property type="project" value="UniProtKB-KW"/>
</dbReference>
<comment type="similarity">
    <text evidence="1">Belongs to the helicase family.</text>
</comment>
<keyword evidence="4" id="KW-1185">Reference proteome</keyword>
<dbReference type="EMBL" id="JAIXMP010000043">
    <property type="protein sequence ID" value="KAI9247162.1"/>
    <property type="molecule type" value="Genomic_DNA"/>
</dbReference>
<keyword evidence="1" id="KW-0378">Hydrolase</keyword>
<proteinExistence type="inferred from homology"/>
<comment type="caution">
    <text evidence="3">The sequence shown here is derived from an EMBL/GenBank/DDBJ whole genome shotgun (WGS) entry which is preliminary data.</text>
</comment>
<dbReference type="EC" id="5.6.2.3" evidence="1"/>
<dbReference type="Gene3D" id="3.40.50.300">
    <property type="entry name" value="P-loop containing nucleotide triphosphate hydrolases"/>
    <property type="match status" value="1"/>
</dbReference>
<reference evidence="3" key="1">
    <citation type="journal article" date="2022" name="IScience">
        <title>Evolution of zygomycete secretomes and the origins of terrestrial fungal ecologies.</title>
        <authorList>
            <person name="Chang Y."/>
            <person name="Wang Y."/>
            <person name="Mondo S."/>
            <person name="Ahrendt S."/>
            <person name="Andreopoulos W."/>
            <person name="Barry K."/>
            <person name="Beard J."/>
            <person name="Benny G.L."/>
            <person name="Blankenship S."/>
            <person name="Bonito G."/>
            <person name="Cuomo C."/>
            <person name="Desiro A."/>
            <person name="Gervers K.A."/>
            <person name="Hundley H."/>
            <person name="Kuo A."/>
            <person name="LaButti K."/>
            <person name="Lang B.F."/>
            <person name="Lipzen A."/>
            <person name="O'Donnell K."/>
            <person name="Pangilinan J."/>
            <person name="Reynolds N."/>
            <person name="Sandor L."/>
            <person name="Smith M.E."/>
            <person name="Tsang A."/>
            <person name="Grigoriev I.V."/>
            <person name="Stajich J.E."/>
            <person name="Spatafora J.W."/>
        </authorList>
    </citation>
    <scope>NUCLEOTIDE SEQUENCE</scope>
    <source>
        <strain evidence="3">RSA 2281</strain>
    </source>
</reference>
<dbReference type="AlphaFoldDB" id="A0AAD5K1S2"/>
<dbReference type="GO" id="GO:0000723">
    <property type="term" value="P:telomere maintenance"/>
    <property type="evidence" value="ECO:0007669"/>
    <property type="project" value="InterPro"/>
</dbReference>
<name>A0AAD5K1S2_9FUNG</name>
<feature type="non-terminal residue" evidence="3">
    <location>
        <position position="1"/>
    </location>
</feature>
<organism evidence="3 4">
    <name type="scientific">Phascolomyces articulosus</name>
    <dbReference type="NCBI Taxonomy" id="60185"/>
    <lineage>
        <taxon>Eukaryota</taxon>
        <taxon>Fungi</taxon>
        <taxon>Fungi incertae sedis</taxon>
        <taxon>Mucoromycota</taxon>
        <taxon>Mucoromycotina</taxon>
        <taxon>Mucoromycetes</taxon>
        <taxon>Mucorales</taxon>
        <taxon>Lichtheimiaceae</taxon>
        <taxon>Phascolomyces</taxon>
    </lineage>
</organism>
<evidence type="ECO:0000313" key="4">
    <source>
        <dbReference type="Proteomes" id="UP001209540"/>
    </source>
</evidence>
<dbReference type="Proteomes" id="UP001209540">
    <property type="component" value="Unassembled WGS sequence"/>
</dbReference>
<keyword evidence="1" id="KW-0227">DNA damage</keyword>
<keyword evidence="1" id="KW-0234">DNA repair</keyword>
<reference evidence="3" key="2">
    <citation type="submission" date="2023-02" db="EMBL/GenBank/DDBJ databases">
        <authorList>
            <consortium name="DOE Joint Genome Institute"/>
            <person name="Mondo S.J."/>
            <person name="Chang Y."/>
            <person name="Wang Y."/>
            <person name="Ahrendt S."/>
            <person name="Andreopoulos W."/>
            <person name="Barry K."/>
            <person name="Beard J."/>
            <person name="Benny G.L."/>
            <person name="Blankenship S."/>
            <person name="Bonito G."/>
            <person name="Cuomo C."/>
            <person name="Desiro A."/>
            <person name="Gervers K.A."/>
            <person name="Hundley H."/>
            <person name="Kuo A."/>
            <person name="LaButti K."/>
            <person name="Lang B.F."/>
            <person name="Lipzen A."/>
            <person name="O'Donnell K."/>
            <person name="Pangilinan J."/>
            <person name="Reynolds N."/>
            <person name="Sandor L."/>
            <person name="Smith M.W."/>
            <person name="Tsang A."/>
            <person name="Grigoriev I.V."/>
            <person name="Stajich J.E."/>
            <person name="Spatafora J.W."/>
        </authorList>
    </citation>
    <scope>NUCLEOTIDE SEQUENCE</scope>
    <source>
        <strain evidence="3">RSA 2281</strain>
    </source>
</reference>